<evidence type="ECO:0000259" key="4">
    <source>
        <dbReference type="PROSITE" id="PS50043"/>
    </source>
</evidence>
<comment type="caution">
    <text evidence="5">The sequence shown here is derived from an EMBL/GenBank/DDBJ whole genome shotgun (WGS) entry which is preliminary data.</text>
</comment>
<dbReference type="InterPro" id="IPR000792">
    <property type="entry name" value="Tscrpt_reg_LuxR_C"/>
</dbReference>
<dbReference type="InterPro" id="IPR036388">
    <property type="entry name" value="WH-like_DNA-bd_sf"/>
</dbReference>
<dbReference type="RefSeq" id="WP_126700473.1">
    <property type="nucleotide sequence ID" value="NZ_RWKW01000047.1"/>
</dbReference>
<evidence type="ECO:0000256" key="2">
    <source>
        <dbReference type="ARBA" id="ARBA00023125"/>
    </source>
</evidence>
<keyword evidence="2" id="KW-0238">DNA-binding</keyword>
<evidence type="ECO:0000313" key="5">
    <source>
        <dbReference type="EMBL" id="RST85868.1"/>
    </source>
</evidence>
<keyword evidence="6" id="KW-1185">Reference proteome</keyword>
<keyword evidence="3" id="KW-0804">Transcription</keyword>
<keyword evidence="1" id="KW-0805">Transcription regulation</keyword>
<dbReference type="PRINTS" id="PR00038">
    <property type="entry name" value="HTHLUXR"/>
</dbReference>
<dbReference type="CDD" id="cd06170">
    <property type="entry name" value="LuxR_C_like"/>
    <property type="match status" value="1"/>
</dbReference>
<dbReference type="EMBL" id="RWKW01000047">
    <property type="protein sequence ID" value="RST85868.1"/>
    <property type="molecule type" value="Genomic_DNA"/>
</dbReference>
<dbReference type="PANTHER" id="PTHR44688">
    <property type="entry name" value="DNA-BINDING TRANSCRIPTIONAL ACTIVATOR DEVR_DOSR"/>
    <property type="match status" value="1"/>
</dbReference>
<evidence type="ECO:0000313" key="6">
    <source>
        <dbReference type="Proteomes" id="UP000278398"/>
    </source>
</evidence>
<dbReference type="Proteomes" id="UP000278398">
    <property type="component" value="Unassembled WGS sequence"/>
</dbReference>
<gene>
    <name evidence="5" type="ORF">EJC49_13565</name>
</gene>
<dbReference type="OrthoDB" id="3679796at2"/>
<dbReference type="AlphaFoldDB" id="A0A429YWN2"/>
<dbReference type="GO" id="GO:0006355">
    <property type="term" value="P:regulation of DNA-templated transcription"/>
    <property type="evidence" value="ECO:0007669"/>
    <property type="project" value="InterPro"/>
</dbReference>
<dbReference type="PANTHER" id="PTHR44688:SF16">
    <property type="entry name" value="DNA-BINDING TRANSCRIPTIONAL ACTIVATOR DEVR_DOSR"/>
    <property type="match status" value="1"/>
</dbReference>
<accession>A0A429YWN2</accession>
<evidence type="ECO:0000256" key="1">
    <source>
        <dbReference type="ARBA" id="ARBA00023015"/>
    </source>
</evidence>
<dbReference type="PROSITE" id="PS00622">
    <property type="entry name" value="HTH_LUXR_1"/>
    <property type="match status" value="1"/>
</dbReference>
<dbReference type="GO" id="GO:0003677">
    <property type="term" value="F:DNA binding"/>
    <property type="evidence" value="ECO:0007669"/>
    <property type="project" value="UniProtKB-KW"/>
</dbReference>
<protein>
    <submittedName>
        <fullName evidence="5">LuxR family transcriptional regulator</fullName>
    </submittedName>
</protein>
<reference evidence="5 6" key="1">
    <citation type="submission" date="2018-12" db="EMBL/GenBank/DDBJ databases">
        <title>Mesorhizobium carbonis sp. nov., isolated from coal mine water.</title>
        <authorList>
            <person name="Xin W."/>
            <person name="Xu Z."/>
            <person name="Xiang F."/>
            <person name="Zhang J."/>
            <person name="Xi L."/>
            <person name="Liu J."/>
        </authorList>
    </citation>
    <scope>NUCLEOTIDE SEQUENCE [LARGE SCALE GENOMIC DNA]</scope>
    <source>
        <strain evidence="5 6">B2.3</strain>
    </source>
</reference>
<organism evidence="5 6">
    <name type="scientific">Aquibium carbonis</name>
    <dbReference type="NCBI Taxonomy" id="2495581"/>
    <lineage>
        <taxon>Bacteria</taxon>
        <taxon>Pseudomonadati</taxon>
        <taxon>Pseudomonadota</taxon>
        <taxon>Alphaproteobacteria</taxon>
        <taxon>Hyphomicrobiales</taxon>
        <taxon>Phyllobacteriaceae</taxon>
        <taxon>Aquibium</taxon>
    </lineage>
</organism>
<feature type="domain" description="HTH luxR-type" evidence="4">
    <location>
        <begin position="176"/>
        <end position="241"/>
    </location>
</feature>
<proteinExistence type="predicted"/>
<name>A0A429YWN2_9HYPH</name>
<dbReference type="Pfam" id="PF00196">
    <property type="entry name" value="GerE"/>
    <property type="match status" value="1"/>
</dbReference>
<dbReference type="InterPro" id="IPR016032">
    <property type="entry name" value="Sig_transdc_resp-reg_C-effctor"/>
</dbReference>
<dbReference type="PROSITE" id="PS50043">
    <property type="entry name" value="HTH_LUXR_2"/>
    <property type="match status" value="1"/>
</dbReference>
<dbReference type="SMART" id="SM00421">
    <property type="entry name" value="HTH_LUXR"/>
    <property type="match status" value="1"/>
</dbReference>
<sequence>MRIDGSTLMLARPKLSRGTLAAIAAVESSAQFRHCLGLIAAETGASHHLLLLERHVRGESAPHVVASNWVYDTVQEIGADELQRHAQAMASAEASIQPGGAAPRGNATANAEGAARSWLHRLGHAEVHVLPVRDAWRRCHLFLSSPLAGSIDQAALPLARLACCYLLSRAPKGLFDDISADTLSERERECLHWVAEGKTAGEVAMILGVTANTVNSYLNHAIRKVGASNRAMAIASAIRAGMI</sequence>
<evidence type="ECO:0000256" key="3">
    <source>
        <dbReference type="ARBA" id="ARBA00023163"/>
    </source>
</evidence>
<dbReference type="Gene3D" id="1.10.10.10">
    <property type="entry name" value="Winged helix-like DNA-binding domain superfamily/Winged helix DNA-binding domain"/>
    <property type="match status" value="1"/>
</dbReference>
<dbReference type="SUPFAM" id="SSF46894">
    <property type="entry name" value="C-terminal effector domain of the bipartite response regulators"/>
    <property type="match status" value="1"/>
</dbReference>